<feature type="compositionally biased region" description="Low complexity" evidence="1">
    <location>
        <begin position="76"/>
        <end position="109"/>
    </location>
</feature>
<protein>
    <recommendedName>
        <fullName evidence="2">LysM domain-containing protein</fullName>
    </recommendedName>
</protein>
<feature type="compositionally biased region" description="Low complexity" evidence="1">
    <location>
        <begin position="15"/>
        <end position="27"/>
    </location>
</feature>
<evidence type="ECO:0000313" key="3">
    <source>
        <dbReference type="EMBL" id="KAK8887990.1"/>
    </source>
</evidence>
<feature type="region of interest" description="Disordered" evidence="1">
    <location>
        <begin position="1"/>
        <end position="27"/>
    </location>
</feature>
<feature type="domain" description="LysM" evidence="2">
    <location>
        <begin position="29"/>
        <end position="73"/>
    </location>
</feature>
<feature type="region of interest" description="Disordered" evidence="1">
    <location>
        <begin position="74"/>
        <end position="111"/>
    </location>
</feature>
<sequence length="278" mass="30059">MQTTSMLANSGSGSGSDTSGSSSPSSSYITIKIKSGDTLSGIAVKYRTTVSTLCSINKISNSNKINVGQVIKIPRSGSSQGSSSEGSSSSDDSSSSSGGSSPPGGSFSGTITMEQMRSMGWHLTDSQLSDLNRCCKMFDITTSKRIRHFIAQCSHESSCGFYTKKIASGEEYNNRPKLGNIYPGDGQCYKGGGYVQLTGRNNYRDFANYIGDQDVMLGVDYVAAHYPWTSAGYWWYQNGMNARCDKGATVEQITFKVNGGYNGLEDLRKYYKRACNIF</sequence>
<dbReference type="SUPFAM" id="SSF54106">
    <property type="entry name" value="LysM domain"/>
    <property type="match status" value="1"/>
</dbReference>
<dbReference type="InterPro" id="IPR052354">
    <property type="entry name" value="Cell_Wall_Dynamics_Protein"/>
</dbReference>
<dbReference type="SMART" id="SM00257">
    <property type="entry name" value="LysM"/>
    <property type="match status" value="1"/>
</dbReference>
<reference evidence="3 4" key="1">
    <citation type="submission" date="2024-04" db="EMBL/GenBank/DDBJ databases">
        <title>Tritrichomonas musculus Genome.</title>
        <authorList>
            <person name="Alves-Ferreira E."/>
            <person name="Grigg M."/>
            <person name="Lorenzi H."/>
            <person name="Galac M."/>
        </authorList>
    </citation>
    <scope>NUCLEOTIDE SEQUENCE [LARGE SCALE GENOMIC DNA]</scope>
    <source>
        <strain evidence="3 4">EAF2021</strain>
    </source>
</reference>
<comment type="caution">
    <text evidence="3">The sequence shown here is derived from an EMBL/GenBank/DDBJ whole genome shotgun (WGS) entry which is preliminary data.</text>
</comment>
<dbReference type="SUPFAM" id="SSF53955">
    <property type="entry name" value="Lysozyme-like"/>
    <property type="match status" value="1"/>
</dbReference>
<dbReference type="PANTHER" id="PTHR34408">
    <property type="entry name" value="FAMILY PROTEIN, PUTATIVE-RELATED"/>
    <property type="match status" value="1"/>
</dbReference>
<name>A0ABR2KDA0_9EUKA</name>
<gene>
    <name evidence="3" type="ORF">M9Y10_039050</name>
</gene>
<dbReference type="InterPro" id="IPR036779">
    <property type="entry name" value="LysM_dom_sf"/>
</dbReference>
<dbReference type="InterPro" id="IPR018392">
    <property type="entry name" value="LysM"/>
</dbReference>
<dbReference type="Proteomes" id="UP001470230">
    <property type="component" value="Unassembled WGS sequence"/>
</dbReference>
<dbReference type="Gene3D" id="3.10.350.10">
    <property type="entry name" value="LysM domain"/>
    <property type="match status" value="1"/>
</dbReference>
<dbReference type="PANTHER" id="PTHR34408:SF1">
    <property type="entry name" value="GLYCOSYL HYDROLASE FAMILY 19 DOMAIN-CONTAINING PROTEIN HI_1415"/>
    <property type="match status" value="1"/>
</dbReference>
<dbReference type="EMBL" id="JAPFFF010000006">
    <property type="protein sequence ID" value="KAK8887990.1"/>
    <property type="molecule type" value="Genomic_DNA"/>
</dbReference>
<dbReference type="CDD" id="cd00118">
    <property type="entry name" value="LysM"/>
    <property type="match status" value="1"/>
</dbReference>
<proteinExistence type="predicted"/>
<evidence type="ECO:0000313" key="4">
    <source>
        <dbReference type="Proteomes" id="UP001470230"/>
    </source>
</evidence>
<dbReference type="InterPro" id="IPR023346">
    <property type="entry name" value="Lysozyme-like_dom_sf"/>
</dbReference>
<evidence type="ECO:0000256" key="1">
    <source>
        <dbReference type="SAM" id="MobiDB-lite"/>
    </source>
</evidence>
<accession>A0ABR2KDA0</accession>
<dbReference type="Gene3D" id="1.10.530.10">
    <property type="match status" value="1"/>
</dbReference>
<keyword evidence="4" id="KW-1185">Reference proteome</keyword>
<organism evidence="3 4">
    <name type="scientific">Tritrichomonas musculus</name>
    <dbReference type="NCBI Taxonomy" id="1915356"/>
    <lineage>
        <taxon>Eukaryota</taxon>
        <taxon>Metamonada</taxon>
        <taxon>Parabasalia</taxon>
        <taxon>Tritrichomonadida</taxon>
        <taxon>Tritrichomonadidae</taxon>
        <taxon>Tritrichomonas</taxon>
    </lineage>
</organism>
<dbReference type="Pfam" id="PF01476">
    <property type="entry name" value="LysM"/>
    <property type="match status" value="1"/>
</dbReference>
<evidence type="ECO:0000259" key="2">
    <source>
        <dbReference type="PROSITE" id="PS51782"/>
    </source>
</evidence>
<dbReference type="PROSITE" id="PS51782">
    <property type="entry name" value="LYSM"/>
    <property type="match status" value="1"/>
</dbReference>